<evidence type="ECO:0000313" key="2">
    <source>
        <dbReference type="EMBL" id="SUZ51333.1"/>
    </source>
</evidence>
<organism evidence="2">
    <name type="scientific">marine metagenome</name>
    <dbReference type="NCBI Taxonomy" id="408172"/>
    <lineage>
        <taxon>unclassified sequences</taxon>
        <taxon>metagenomes</taxon>
        <taxon>ecological metagenomes</taxon>
    </lineage>
</organism>
<proteinExistence type="inferred from homology"/>
<dbReference type="InterPro" id="IPR006175">
    <property type="entry name" value="YjgF/YER057c/UK114"/>
</dbReference>
<dbReference type="CDD" id="cd00448">
    <property type="entry name" value="YjgF_YER057c_UK114_family"/>
    <property type="match status" value="1"/>
</dbReference>
<name>A0A381NCP9_9ZZZZ</name>
<evidence type="ECO:0000256" key="1">
    <source>
        <dbReference type="ARBA" id="ARBA00010552"/>
    </source>
</evidence>
<reference evidence="2" key="1">
    <citation type="submission" date="2018-05" db="EMBL/GenBank/DDBJ databases">
        <authorList>
            <person name="Lanie J.A."/>
            <person name="Ng W.-L."/>
            <person name="Kazmierczak K.M."/>
            <person name="Andrzejewski T.M."/>
            <person name="Davidsen T.M."/>
            <person name="Wayne K.J."/>
            <person name="Tettelin H."/>
            <person name="Glass J.I."/>
            <person name="Rusch D."/>
            <person name="Podicherti R."/>
            <person name="Tsui H.-C.T."/>
            <person name="Winkler M.E."/>
        </authorList>
    </citation>
    <scope>NUCLEOTIDE SEQUENCE</scope>
</reference>
<dbReference type="PANTHER" id="PTHR11803">
    <property type="entry name" value="2-IMINOBUTANOATE/2-IMINOPROPANOATE DEAMINASE RIDA"/>
    <property type="match status" value="1"/>
</dbReference>
<dbReference type="GO" id="GO:0019239">
    <property type="term" value="F:deaminase activity"/>
    <property type="evidence" value="ECO:0007669"/>
    <property type="project" value="TreeGrafter"/>
</dbReference>
<dbReference type="Gene3D" id="3.30.1330.40">
    <property type="entry name" value="RutC-like"/>
    <property type="match status" value="1"/>
</dbReference>
<dbReference type="AlphaFoldDB" id="A0A381NCP9"/>
<dbReference type="FunFam" id="3.30.1330.40:FF:000001">
    <property type="entry name" value="L-PSP family endoribonuclease"/>
    <property type="match status" value="1"/>
</dbReference>
<dbReference type="PANTHER" id="PTHR11803:SF58">
    <property type="entry name" value="PROTEIN HMF1-RELATED"/>
    <property type="match status" value="1"/>
</dbReference>
<gene>
    <name evidence="2" type="ORF">METZ01_LOCUS4187</name>
</gene>
<dbReference type="PROSITE" id="PS01094">
    <property type="entry name" value="UPF0076"/>
    <property type="match status" value="1"/>
</dbReference>
<comment type="similarity">
    <text evidence="1">Belongs to the RutC family.</text>
</comment>
<dbReference type="EMBL" id="UINC01000219">
    <property type="protein sequence ID" value="SUZ51333.1"/>
    <property type="molecule type" value="Genomic_DNA"/>
</dbReference>
<sequence length="127" mass="13607">MERKIINTNKAPLPIGAYNQGIVTNGFVFTAGQVAIDPATGNLIEGSFKERVRQVMKNLNSILEESGTTLSNVAKFTVFLTDMSNYAAVNDVFSEFINESHAPARSLVAVSALPAGTDIEIECIATV</sequence>
<dbReference type="Pfam" id="PF01042">
    <property type="entry name" value="Ribonuc_L-PSP"/>
    <property type="match status" value="1"/>
</dbReference>
<protein>
    <submittedName>
        <fullName evidence="2">Uncharacterized protein</fullName>
    </submittedName>
</protein>
<dbReference type="SUPFAM" id="SSF55298">
    <property type="entry name" value="YjgF-like"/>
    <property type="match status" value="1"/>
</dbReference>
<accession>A0A381NCP9</accession>
<dbReference type="InterPro" id="IPR035959">
    <property type="entry name" value="RutC-like_sf"/>
</dbReference>
<dbReference type="NCBIfam" id="TIGR00004">
    <property type="entry name" value="Rid family detoxifying hydrolase"/>
    <property type="match status" value="1"/>
</dbReference>
<dbReference type="InterPro" id="IPR006056">
    <property type="entry name" value="RidA"/>
</dbReference>
<dbReference type="InterPro" id="IPR019897">
    <property type="entry name" value="RidA_CS"/>
</dbReference>
<dbReference type="GO" id="GO:0005829">
    <property type="term" value="C:cytosol"/>
    <property type="evidence" value="ECO:0007669"/>
    <property type="project" value="TreeGrafter"/>
</dbReference>
<dbReference type="GO" id="GO:0005739">
    <property type="term" value="C:mitochondrion"/>
    <property type="evidence" value="ECO:0007669"/>
    <property type="project" value="TreeGrafter"/>
</dbReference>